<sequence>MIVDMVFIAKVLCMGLQPGSFSPTCSTFSAPVSLTTMVIDWMGSWGCGRYRVMCVLELRPLIGINDSVHNWQDL</sequence>
<protein>
    <submittedName>
        <fullName evidence="1">Uncharacterized protein</fullName>
    </submittedName>
</protein>
<gene>
    <name evidence="1" type="ORF">NPIL_618821</name>
</gene>
<organism evidence="1 2">
    <name type="scientific">Nephila pilipes</name>
    <name type="common">Giant wood spider</name>
    <name type="synonym">Nephila maculata</name>
    <dbReference type="NCBI Taxonomy" id="299642"/>
    <lineage>
        <taxon>Eukaryota</taxon>
        <taxon>Metazoa</taxon>
        <taxon>Ecdysozoa</taxon>
        <taxon>Arthropoda</taxon>
        <taxon>Chelicerata</taxon>
        <taxon>Arachnida</taxon>
        <taxon>Araneae</taxon>
        <taxon>Araneomorphae</taxon>
        <taxon>Entelegynae</taxon>
        <taxon>Araneoidea</taxon>
        <taxon>Nephilidae</taxon>
        <taxon>Nephila</taxon>
    </lineage>
</organism>
<name>A0A8X6U2R9_NEPPI</name>
<accession>A0A8X6U2R9</accession>
<proteinExistence type="predicted"/>
<dbReference type="AlphaFoldDB" id="A0A8X6U2R9"/>
<reference evidence="1" key="1">
    <citation type="submission" date="2020-08" db="EMBL/GenBank/DDBJ databases">
        <title>Multicomponent nature underlies the extraordinary mechanical properties of spider dragline silk.</title>
        <authorList>
            <person name="Kono N."/>
            <person name="Nakamura H."/>
            <person name="Mori M."/>
            <person name="Yoshida Y."/>
            <person name="Ohtoshi R."/>
            <person name="Malay A.D."/>
            <person name="Moran D.A.P."/>
            <person name="Tomita M."/>
            <person name="Numata K."/>
            <person name="Arakawa K."/>
        </authorList>
    </citation>
    <scope>NUCLEOTIDE SEQUENCE</scope>
</reference>
<comment type="caution">
    <text evidence="1">The sequence shown here is derived from an EMBL/GenBank/DDBJ whole genome shotgun (WGS) entry which is preliminary data.</text>
</comment>
<dbReference type="Proteomes" id="UP000887013">
    <property type="component" value="Unassembled WGS sequence"/>
</dbReference>
<dbReference type="EMBL" id="BMAW01069459">
    <property type="protein sequence ID" value="GFT69108.1"/>
    <property type="molecule type" value="Genomic_DNA"/>
</dbReference>
<evidence type="ECO:0000313" key="2">
    <source>
        <dbReference type="Proteomes" id="UP000887013"/>
    </source>
</evidence>
<keyword evidence="2" id="KW-1185">Reference proteome</keyword>
<evidence type="ECO:0000313" key="1">
    <source>
        <dbReference type="EMBL" id="GFT69108.1"/>
    </source>
</evidence>